<dbReference type="Gene3D" id="3.40.50.2300">
    <property type="match status" value="2"/>
</dbReference>
<evidence type="ECO:0000256" key="3">
    <source>
        <dbReference type="ARBA" id="ARBA00022729"/>
    </source>
</evidence>
<dbReference type="InterPro" id="IPR025997">
    <property type="entry name" value="SBP_2_dom"/>
</dbReference>
<feature type="domain" description="Periplasmic binding protein" evidence="4">
    <location>
        <begin position="56"/>
        <end position="311"/>
    </location>
</feature>
<comment type="subcellular location">
    <subcellularLocation>
        <location evidence="1">Cell envelope</location>
    </subcellularLocation>
</comment>
<evidence type="ECO:0000259" key="4">
    <source>
        <dbReference type="Pfam" id="PF13407"/>
    </source>
</evidence>
<evidence type="ECO:0000256" key="2">
    <source>
        <dbReference type="ARBA" id="ARBA00007639"/>
    </source>
</evidence>
<dbReference type="Proteomes" id="UP000574690">
    <property type="component" value="Unassembled WGS sequence"/>
</dbReference>
<dbReference type="CDD" id="cd20008">
    <property type="entry name" value="PBP1_ABC_sugar_binding-like"/>
    <property type="match status" value="1"/>
</dbReference>
<keyword evidence="3" id="KW-0732">Signal</keyword>
<dbReference type="InterPro" id="IPR028082">
    <property type="entry name" value="Peripla_BP_I"/>
</dbReference>
<dbReference type="GO" id="GO:0030313">
    <property type="term" value="C:cell envelope"/>
    <property type="evidence" value="ECO:0007669"/>
    <property type="project" value="UniProtKB-SubCell"/>
</dbReference>
<proteinExistence type="inferred from homology"/>
<name>A0A850C5Q8_9ACTN</name>
<dbReference type="AlphaFoldDB" id="A0A850C5Q8"/>
<dbReference type="PANTHER" id="PTHR46847">
    <property type="entry name" value="D-ALLOSE-BINDING PERIPLASMIC PROTEIN-RELATED"/>
    <property type="match status" value="1"/>
</dbReference>
<dbReference type="EMBL" id="JABFXE010000354">
    <property type="protein sequence ID" value="NUQ88468.1"/>
    <property type="molecule type" value="Genomic_DNA"/>
</dbReference>
<sequence>MATSNEAGRRSTPRTRWSRRIPALLGVLAVATACVNVRDSSDGDGEPAGDGPLELAVVPKAVGHEFWNAVRDGAECAAELDGDVTVRWDGVSAETEVEGQINLLQNFITTRVDGIVYAATDSAALAPVTQQALDADIPVAMFDSGTDPQPDEVPLFATDNTAGATEAADLLAEALGEGDHDVALIEFQPGAQTNTERVEGFTAGLEQHPNLHLVAQQPSHSDVNEARRVTEDILTANPDLKGVFAANEPSVLGAVQAIEAAGRTGEIAVIGWDAAPDEVGALRAGQIDALVVQNPFAMGYYGVASMVEHLREGAPMASADTGVTFVTAENIDTEEVQAVLEPSCDNPPEDL</sequence>
<gene>
    <name evidence="5" type="ORF">HOQ43_08400</name>
</gene>
<evidence type="ECO:0000313" key="6">
    <source>
        <dbReference type="Proteomes" id="UP000574690"/>
    </source>
</evidence>
<dbReference type="PANTHER" id="PTHR46847:SF1">
    <property type="entry name" value="D-ALLOSE-BINDING PERIPLASMIC PROTEIN-RELATED"/>
    <property type="match status" value="1"/>
</dbReference>
<accession>A0A850C5Q8</accession>
<dbReference type="SUPFAM" id="SSF53822">
    <property type="entry name" value="Periplasmic binding protein-like I"/>
    <property type="match status" value="1"/>
</dbReference>
<evidence type="ECO:0000313" key="5">
    <source>
        <dbReference type="EMBL" id="NUQ88468.1"/>
    </source>
</evidence>
<organism evidence="5 6">
    <name type="scientific">Glycomyces artemisiae</name>
    <dbReference type="NCBI Taxonomy" id="1076443"/>
    <lineage>
        <taxon>Bacteria</taxon>
        <taxon>Bacillati</taxon>
        <taxon>Actinomycetota</taxon>
        <taxon>Actinomycetes</taxon>
        <taxon>Glycomycetales</taxon>
        <taxon>Glycomycetaceae</taxon>
        <taxon>Glycomyces</taxon>
    </lineage>
</organism>
<comment type="caution">
    <text evidence="5">The sequence shown here is derived from an EMBL/GenBank/DDBJ whole genome shotgun (WGS) entry which is preliminary data.</text>
</comment>
<comment type="similarity">
    <text evidence="2">Belongs to the bacterial solute-binding protein 2 family.</text>
</comment>
<dbReference type="GO" id="GO:0030246">
    <property type="term" value="F:carbohydrate binding"/>
    <property type="evidence" value="ECO:0007669"/>
    <property type="project" value="UniProtKB-ARBA"/>
</dbReference>
<evidence type="ECO:0000256" key="1">
    <source>
        <dbReference type="ARBA" id="ARBA00004196"/>
    </source>
</evidence>
<reference evidence="5 6" key="1">
    <citation type="submission" date="2020-05" db="EMBL/GenBank/DDBJ databases">
        <title>DNA-SIP metagenomic assembled genomes.</title>
        <authorList>
            <person name="Yu J."/>
        </authorList>
    </citation>
    <scope>NUCLEOTIDE SEQUENCE [LARGE SCALE GENOMIC DNA]</scope>
    <source>
        <strain evidence="5">Bin5.27</strain>
    </source>
</reference>
<protein>
    <submittedName>
        <fullName evidence="5">ABC transporter substrate-binding protein</fullName>
    </submittedName>
</protein>
<dbReference type="Pfam" id="PF13407">
    <property type="entry name" value="Peripla_BP_4"/>
    <property type="match status" value="1"/>
</dbReference>